<evidence type="ECO:0000256" key="8">
    <source>
        <dbReference type="SAM" id="Phobius"/>
    </source>
</evidence>
<gene>
    <name evidence="11" type="ORF">CAL25_09430</name>
</gene>
<evidence type="ECO:0000313" key="11">
    <source>
        <dbReference type="EMBL" id="OZI51744.1"/>
    </source>
</evidence>
<accession>A0A261TQ13</accession>
<comment type="subcellular location">
    <subcellularLocation>
        <location evidence="1">Cell membrane</location>
        <topology evidence="1">Multi-pass membrane protein</topology>
    </subcellularLocation>
</comment>
<comment type="caution">
    <text evidence="11">The sequence shown here is derived from an EMBL/GenBank/DDBJ whole genome shotgun (WGS) entry which is preliminary data.</text>
</comment>
<evidence type="ECO:0000259" key="9">
    <source>
        <dbReference type="PROSITE" id="PS50111"/>
    </source>
</evidence>
<evidence type="ECO:0000256" key="3">
    <source>
        <dbReference type="ARBA" id="ARBA00022692"/>
    </source>
</evidence>
<dbReference type="SMART" id="SM00283">
    <property type="entry name" value="MA"/>
    <property type="match status" value="1"/>
</dbReference>
<evidence type="ECO:0000256" key="6">
    <source>
        <dbReference type="ARBA" id="ARBA00029447"/>
    </source>
</evidence>
<dbReference type="PANTHER" id="PTHR43531:SF5">
    <property type="entry name" value="METHYL-ACCEPTING CHEMOTAXIS PROTEIN III"/>
    <property type="match status" value="1"/>
</dbReference>
<proteinExistence type="inferred from homology"/>
<dbReference type="Proteomes" id="UP000216913">
    <property type="component" value="Unassembled WGS sequence"/>
</dbReference>
<dbReference type="GO" id="GO:0004888">
    <property type="term" value="F:transmembrane signaling receptor activity"/>
    <property type="evidence" value="ECO:0007669"/>
    <property type="project" value="InterPro"/>
</dbReference>
<dbReference type="PRINTS" id="PR00260">
    <property type="entry name" value="CHEMTRNSDUCR"/>
</dbReference>
<dbReference type="PANTHER" id="PTHR43531">
    <property type="entry name" value="PROTEIN ICFG"/>
    <property type="match status" value="1"/>
</dbReference>
<keyword evidence="7" id="KW-0807">Transducer</keyword>
<keyword evidence="4 8" id="KW-1133">Transmembrane helix</keyword>
<sequence length="513" mass="54322">MRLSSLRTQLWLFMAATGLLLVALGSWDAVMRRADLLHEREAALHHALQLAQSTIDRARADVAAGMPLAQARADAARRLAALRFGEDGYVGVMDDRYVVQAHPDAALVGREVRSVTDADGVPIFEALLRAGKAGGGAVSYRFPRPGSDLPLAKVSYATYDPQWNWLLYTGLYVDDVNQAFYATLLRQGLVAGGLLLLLACGALRFFNRRILTPIDALVEVCERVASGDLGVSIPVGQRSEIGRLFEAMERMRHRLEDAVSGIVQATGSIASAARQIAAGSMDLSDRTEKQAAALEQTAASVEQIAATVKESADSVAEVSRLAHDAAQLASQGGTQADQARDAMRDIAAGSRRISEITTLIDAIAFQTNILALNAAVEAARAGEEGRGFAVVAGEVRALAQRSASAAREITQLIEANTASIDSGSARVGEASETMARVSDSAGTSAPLMSEIATASVEQSQGIEQINRAVTHLDGVTQQNASLVEEFAASAGMLQDQAQTLARLVSTFRLRGAV</sequence>
<evidence type="ECO:0000259" key="10">
    <source>
        <dbReference type="PROSITE" id="PS50885"/>
    </source>
</evidence>
<reference evidence="11 12" key="1">
    <citation type="submission" date="2017-05" db="EMBL/GenBank/DDBJ databases">
        <title>Complete and WGS of Bordetella genogroups.</title>
        <authorList>
            <person name="Spilker T."/>
            <person name="LiPuma J."/>
        </authorList>
    </citation>
    <scope>NUCLEOTIDE SEQUENCE [LARGE SCALE GENOMIC DNA]</scope>
    <source>
        <strain evidence="11 12">AU10456</strain>
    </source>
</reference>
<dbReference type="InterPro" id="IPR033480">
    <property type="entry name" value="sCache_2"/>
</dbReference>
<evidence type="ECO:0000256" key="1">
    <source>
        <dbReference type="ARBA" id="ARBA00004651"/>
    </source>
</evidence>
<dbReference type="RefSeq" id="WP_094799700.1">
    <property type="nucleotide sequence ID" value="NZ_NEVP01000006.1"/>
</dbReference>
<keyword evidence="12" id="KW-1185">Reference proteome</keyword>
<name>A0A261TQ13_9BORD</name>
<dbReference type="InterPro" id="IPR003660">
    <property type="entry name" value="HAMP_dom"/>
</dbReference>
<dbReference type="PROSITE" id="PS50111">
    <property type="entry name" value="CHEMOTAXIS_TRANSDUC_2"/>
    <property type="match status" value="1"/>
</dbReference>
<dbReference type="GO" id="GO:0005886">
    <property type="term" value="C:plasma membrane"/>
    <property type="evidence" value="ECO:0007669"/>
    <property type="project" value="UniProtKB-SubCell"/>
</dbReference>
<evidence type="ECO:0000256" key="2">
    <source>
        <dbReference type="ARBA" id="ARBA00022475"/>
    </source>
</evidence>
<dbReference type="OrthoDB" id="9792869at2"/>
<dbReference type="SMART" id="SM00304">
    <property type="entry name" value="HAMP"/>
    <property type="match status" value="1"/>
</dbReference>
<evidence type="ECO:0000256" key="7">
    <source>
        <dbReference type="PROSITE-ProRule" id="PRU00284"/>
    </source>
</evidence>
<feature type="domain" description="Methyl-accepting transducer" evidence="9">
    <location>
        <begin position="265"/>
        <end position="494"/>
    </location>
</feature>
<dbReference type="CDD" id="cd06225">
    <property type="entry name" value="HAMP"/>
    <property type="match status" value="1"/>
</dbReference>
<dbReference type="CDD" id="cd11386">
    <property type="entry name" value="MCP_signal"/>
    <property type="match status" value="1"/>
</dbReference>
<dbReference type="GO" id="GO:0006935">
    <property type="term" value="P:chemotaxis"/>
    <property type="evidence" value="ECO:0007669"/>
    <property type="project" value="InterPro"/>
</dbReference>
<comment type="similarity">
    <text evidence="6">Belongs to the methyl-accepting chemotaxis (MCP) protein family.</text>
</comment>
<dbReference type="Gene3D" id="3.30.450.20">
    <property type="entry name" value="PAS domain"/>
    <property type="match status" value="1"/>
</dbReference>
<dbReference type="Pfam" id="PF00015">
    <property type="entry name" value="MCPsignal"/>
    <property type="match status" value="1"/>
</dbReference>
<dbReference type="InterPro" id="IPR051310">
    <property type="entry name" value="MCP_chemotaxis"/>
</dbReference>
<protein>
    <submittedName>
        <fullName evidence="11">Chemotaxis protein</fullName>
    </submittedName>
</protein>
<organism evidence="11 12">
    <name type="scientific">Bordetella genomosp. 5</name>
    <dbReference type="NCBI Taxonomy" id="1395608"/>
    <lineage>
        <taxon>Bacteria</taxon>
        <taxon>Pseudomonadati</taxon>
        <taxon>Pseudomonadota</taxon>
        <taxon>Betaproteobacteria</taxon>
        <taxon>Burkholderiales</taxon>
        <taxon>Alcaligenaceae</taxon>
        <taxon>Bordetella</taxon>
    </lineage>
</organism>
<dbReference type="Pfam" id="PF00672">
    <property type="entry name" value="HAMP"/>
    <property type="match status" value="1"/>
</dbReference>
<dbReference type="EMBL" id="NEVP01000006">
    <property type="protein sequence ID" value="OZI51744.1"/>
    <property type="molecule type" value="Genomic_DNA"/>
</dbReference>
<dbReference type="InterPro" id="IPR004090">
    <property type="entry name" value="Chemotax_Me-accpt_rcpt"/>
</dbReference>
<dbReference type="SUPFAM" id="SSF58104">
    <property type="entry name" value="Methyl-accepting chemotaxis protein (MCP) signaling domain"/>
    <property type="match status" value="1"/>
</dbReference>
<dbReference type="AlphaFoldDB" id="A0A261TQ13"/>
<dbReference type="Gene3D" id="1.10.287.950">
    <property type="entry name" value="Methyl-accepting chemotaxis protein"/>
    <property type="match status" value="1"/>
</dbReference>
<dbReference type="PROSITE" id="PS50885">
    <property type="entry name" value="HAMP"/>
    <property type="match status" value="1"/>
</dbReference>
<dbReference type="InterPro" id="IPR004089">
    <property type="entry name" value="MCPsignal_dom"/>
</dbReference>
<dbReference type="FunFam" id="1.10.287.950:FF:000001">
    <property type="entry name" value="Methyl-accepting chemotaxis sensory transducer"/>
    <property type="match status" value="1"/>
</dbReference>
<keyword evidence="5 8" id="KW-0472">Membrane</keyword>
<evidence type="ECO:0000313" key="12">
    <source>
        <dbReference type="Proteomes" id="UP000216913"/>
    </source>
</evidence>
<evidence type="ECO:0000256" key="4">
    <source>
        <dbReference type="ARBA" id="ARBA00022989"/>
    </source>
</evidence>
<feature type="domain" description="HAMP" evidence="10">
    <location>
        <begin position="208"/>
        <end position="260"/>
    </location>
</feature>
<evidence type="ECO:0000256" key="5">
    <source>
        <dbReference type="ARBA" id="ARBA00023136"/>
    </source>
</evidence>
<dbReference type="GO" id="GO:0007165">
    <property type="term" value="P:signal transduction"/>
    <property type="evidence" value="ECO:0007669"/>
    <property type="project" value="UniProtKB-KW"/>
</dbReference>
<dbReference type="Pfam" id="PF17200">
    <property type="entry name" value="sCache_2"/>
    <property type="match status" value="1"/>
</dbReference>
<dbReference type="SMART" id="SM01049">
    <property type="entry name" value="Cache_2"/>
    <property type="match status" value="1"/>
</dbReference>
<keyword evidence="3 8" id="KW-0812">Transmembrane</keyword>
<feature type="transmembrane region" description="Helical" evidence="8">
    <location>
        <begin position="188"/>
        <end position="206"/>
    </location>
</feature>
<keyword evidence="2" id="KW-1003">Cell membrane</keyword>